<sequence length="542" mass="60752">MRLEGIDPLHPSMYCVLSVAEVSGYRMRLHFDNYSDCYDFWVNCNSPDIHPVGWCEKTGHKLHPPKGMKSEAFSWCSYLKTNKLQAAPKSLFHNHNTTVTPLGFRVGMKLEAVDKKNPSLVCVSTVKDMVDSRLLVHFDSWDESYDYWCDVTSPYIHPVGWCQENGRTLTTPPGYSDAENFSWERYLEETSSLPAPARSFKAKPHHSFQVNMKLEAVDVRNPVMVRVATVVDRDEHRVKIHFDGWMDEYDYWLDADSPDIHPAGWCTKTGHALQAPISLEDTSESEQGGCPTPGCRGVGHIKGARYSGHHSAMGCPYSEINMKKDSVLPDRLNGEMPGSGVGRPRRAEPNPDTPAHGHDKPVCHLDKANTATIAMETPHQKPVGTESKRRVGRPCKVKKVEEPPQEEEAESEESSVAESKELTLQQALHQSVFMPCSTPSPSMPHCWDQHSKLLPSVAGITASRVATWSVEQTYLTWLIPNLHRHVTSEYVGSFQQIDGEAFLLLTQTDLVKILSIKLGPALKIFNSILMFKTAEESACNEL</sequence>
<accession>A0ACC5XWB7</accession>
<gene>
    <name evidence="1" type="ORF">PGIGA_G00194640</name>
</gene>
<reference evidence="1 2" key="1">
    <citation type="journal article" date="2022" name="bioRxiv">
        <title>An ancient truncated duplication of the anti-Mullerian hormone receptor type 2 gene is a potential conserved master sex determinant in the Pangasiidae catfish family.</title>
        <authorList>
            <person name="Wen M."/>
            <person name="Pan Q."/>
            <person name="Jouanno E."/>
            <person name="Montfort J."/>
            <person name="Zahm M."/>
            <person name="Cabau C."/>
            <person name="Klopp C."/>
            <person name="Iampietro C."/>
            <person name="Roques C."/>
            <person name="Bouchez O."/>
            <person name="Castinel A."/>
            <person name="Donnadieu C."/>
            <person name="Parrinello H."/>
            <person name="Poncet C."/>
            <person name="Belmonte E."/>
            <person name="Gautier V."/>
            <person name="Avarre J.-C."/>
            <person name="Dugue R."/>
            <person name="Gustiano R."/>
            <person name="Ha T.T.T."/>
            <person name="Campet M."/>
            <person name="Sriphairoj K."/>
            <person name="Ribolli J."/>
            <person name="de Almeida F.L."/>
            <person name="Desvignes T."/>
            <person name="Postlethwait J.H."/>
            <person name="Bucao C.F."/>
            <person name="Robinson-Rechavi M."/>
            <person name="Bobe J."/>
            <person name="Herpin A."/>
            <person name="Guiguen Y."/>
        </authorList>
    </citation>
    <scope>NUCLEOTIDE SEQUENCE [LARGE SCALE GENOMIC DNA]</scope>
    <source>
        <strain evidence="1">YG-Dec2019</strain>
    </source>
</reference>
<keyword evidence="2" id="KW-1185">Reference proteome</keyword>
<comment type="caution">
    <text evidence="1">The sequence shown here is derived from an EMBL/GenBank/DDBJ whole genome shotgun (WGS) entry which is preliminary data.</text>
</comment>
<evidence type="ECO:0000313" key="1">
    <source>
        <dbReference type="EMBL" id="MCI4395664.1"/>
    </source>
</evidence>
<dbReference type="EMBL" id="CM040483">
    <property type="protein sequence ID" value="MCI4395664.1"/>
    <property type="molecule type" value="Genomic_DNA"/>
</dbReference>
<dbReference type="Proteomes" id="UP000829447">
    <property type="component" value="Linkage Group LG30"/>
</dbReference>
<proteinExistence type="predicted"/>
<evidence type="ECO:0000313" key="2">
    <source>
        <dbReference type="Proteomes" id="UP000829447"/>
    </source>
</evidence>
<protein>
    <submittedName>
        <fullName evidence="1">Uncharacterized protein</fullName>
    </submittedName>
</protein>
<organism evidence="1 2">
    <name type="scientific">Pangasianodon gigas</name>
    <name type="common">Mekong giant catfish</name>
    <name type="synonym">Pangasius gigas</name>
    <dbReference type="NCBI Taxonomy" id="30993"/>
    <lineage>
        <taxon>Eukaryota</taxon>
        <taxon>Metazoa</taxon>
        <taxon>Chordata</taxon>
        <taxon>Craniata</taxon>
        <taxon>Vertebrata</taxon>
        <taxon>Euteleostomi</taxon>
        <taxon>Actinopterygii</taxon>
        <taxon>Neopterygii</taxon>
        <taxon>Teleostei</taxon>
        <taxon>Ostariophysi</taxon>
        <taxon>Siluriformes</taxon>
        <taxon>Pangasiidae</taxon>
        <taxon>Pangasianodon</taxon>
    </lineage>
</organism>
<name>A0ACC5XWB7_PANGG</name>